<accession>A0A8K0G5V2</accession>
<dbReference type="GO" id="GO:0004364">
    <property type="term" value="F:glutathione transferase activity"/>
    <property type="evidence" value="ECO:0007669"/>
    <property type="project" value="TreeGrafter"/>
</dbReference>
<protein>
    <submittedName>
        <fullName evidence="4">Uncharacterized protein</fullName>
    </submittedName>
</protein>
<dbReference type="PROSITE" id="PS50405">
    <property type="entry name" value="GST_CTER"/>
    <property type="match status" value="1"/>
</dbReference>
<evidence type="ECO:0000256" key="1">
    <source>
        <dbReference type="ARBA" id="ARBA00011738"/>
    </source>
</evidence>
<evidence type="ECO:0000259" key="2">
    <source>
        <dbReference type="PROSITE" id="PS50404"/>
    </source>
</evidence>
<dbReference type="Gene3D" id="3.40.30.10">
    <property type="entry name" value="Glutaredoxin"/>
    <property type="match status" value="1"/>
</dbReference>
<keyword evidence="5" id="KW-1185">Reference proteome</keyword>
<dbReference type="OrthoDB" id="2309723at2759"/>
<dbReference type="PANTHER" id="PTHR43969:SF9">
    <property type="entry name" value="GLUTATHIONE S TRANSFERASE D10, ISOFORM A-RELATED"/>
    <property type="match status" value="1"/>
</dbReference>
<dbReference type="PROSITE" id="PS50404">
    <property type="entry name" value="GST_NTER"/>
    <property type="match status" value="1"/>
</dbReference>
<comment type="caution">
    <text evidence="4">The sequence shown here is derived from an EMBL/GenBank/DDBJ whole genome shotgun (WGS) entry which is preliminary data.</text>
</comment>
<reference evidence="4" key="1">
    <citation type="submission" date="2019-08" db="EMBL/GenBank/DDBJ databases">
        <title>The genome of the North American firefly Photinus pyralis.</title>
        <authorList>
            <consortium name="Photinus pyralis genome working group"/>
            <person name="Fallon T.R."/>
            <person name="Sander Lower S.E."/>
            <person name="Weng J.-K."/>
        </authorList>
    </citation>
    <scope>NUCLEOTIDE SEQUENCE</scope>
    <source>
        <strain evidence="4">TRF0915ILg1</strain>
        <tissue evidence="4">Whole body</tissue>
    </source>
</reference>
<dbReference type="InterPro" id="IPR036249">
    <property type="entry name" value="Thioredoxin-like_sf"/>
</dbReference>
<dbReference type="Pfam" id="PF00043">
    <property type="entry name" value="GST_C"/>
    <property type="match status" value="1"/>
</dbReference>
<dbReference type="InterPro" id="IPR004045">
    <property type="entry name" value="Glutathione_S-Trfase_N"/>
</dbReference>
<evidence type="ECO:0000313" key="4">
    <source>
        <dbReference type="EMBL" id="KAF2892770.1"/>
    </source>
</evidence>
<dbReference type="EMBL" id="VTPC01008500">
    <property type="protein sequence ID" value="KAF2892770.1"/>
    <property type="molecule type" value="Genomic_DNA"/>
</dbReference>
<comment type="subunit">
    <text evidence="1">Homodimer.</text>
</comment>
<dbReference type="SUPFAM" id="SSF52833">
    <property type="entry name" value="Thioredoxin-like"/>
    <property type="match status" value="1"/>
</dbReference>
<feature type="domain" description="GST N-terminal" evidence="2">
    <location>
        <begin position="1"/>
        <end position="63"/>
    </location>
</feature>
<name>A0A8K0G5V2_IGNLU</name>
<dbReference type="InterPro" id="IPR036282">
    <property type="entry name" value="Glutathione-S-Trfase_C_sf"/>
</dbReference>
<gene>
    <name evidence="4" type="ORF">ILUMI_13405</name>
</gene>
<dbReference type="InterPro" id="IPR004046">
    <property type="entry name" value="GST_C"/>
</dbReference>
<proteinExistence type="predicted"/>
<feature type="domain" description="GST C-terminal" evidence="3">
    <location>
        <begin position="27"/>
        <end position="154"/>
    </location>
</feature>
<dbReference type="GO" id="GO:0006749">
    <property type="term" value="P:glutathione metabolic process"/>
    <property type="evidence" value="ECO:0007669"/>
    <property type="project" value="TreeGrafter"/>
</dbReference>
<dbReference type="Proteomes" id="UP000801492">
    <property type="component" value="Unassembled WGS sequence"/>
</dbReference>
<dbReference type="Gene3D" id="1.20.1050.10">
    <property type="match status" value="2"/>
</dbReference>
<dbReference type="SUPFAM" id="SSF47616">
    <property type="entry name" value="GST C-terminal domain-like"/>
    <property type="match status" value="1"/>
</dbReference>
<dbReference type="Pfam" id="PF13417">
    <property type="entry name" value="GST_N_3"/>
    <property type="match status" value="1"/>
</dbReference>
<evidence type="ECO:0000259" key="3">
    <source>
        <dbReference type="PROSITE" id="PS50405"/>
    </source>
</evidence>
<organism evidence="4 5">
    <name type="scientific">Ignelater luminosus</name>
    <name type="common">Cucubano</name>
    <name type="synonym">Pyrophorus luminosus</name>
    <dbReference type="NCBI Taxonomy" id="2038154"/>
    <lineage>
        <taxon>Eukaryota</taxon>
        <taxon>Metazoa</taxon>
        <taxon>Ecdysozoa</taxon>
        <taxon>Arthropoda</taxon>
        <taxon>Hexapoda</taxon>
        <taxon>Insecta</taxon>
        <taxon>Pterygota</taxon>
        <taxon>Neoptera</taxon>
        <taxon>Endopterygota</taxon>
        <taxon>Coleoptera</taxon>
        <taxon>Polyphaga</taxon>
        <taxon>Elateriformia</taxon>
        <taxon>Elateroidea</taxon>
        <taxon>Elateridae</taxon>
        <taxon>Agrypninae</taxon>
        <taxon>Pyrophorini</taxon>
        <taxon>Ignelater</taxon>
    </lineage>
</organism>
<dbReference type="InterPro" id="IPR010987">
    <property type="entry name" value="Glutathione-S-Trfase_C-like"/>
</dbReference>
<dbReference type="AlphaFoldDB" id="A0A8K0G5V2"/>
<dbReference type="PANTHER" id="PTHR43969">
    <property type="entry name" value="GLUTATHIONE S TRANSFERASE D10, ISOFORM A-RELATED"/>
    <property type="match status" value="1"/>
</dbReference>
<evidence type="ECO:0000313" key="5">
    <source>
        <dbReference type="Proteomes" id="UP000801492"/>
    </source>
</evidence>
<sequence>MAPTLYMTEISPSSRAVLMAANAIGIELNPQHTVPVLVEDDGKILWDGHAIIFYLVNKYGKDDCFYPNDPYTRAESYELLEKLLEGHLWAVGNQVTLADFSLIATVSATTILVPADSGKFPNITAWLKRAESAPFYKANLPGLKICKRILEKYK</sequence>